<feature type="region of interest" description="Disordered" evidence="1">
    <location>
        <begin position="1"/>
        <end position="26"/>
    </location>
</feature>
<dbReference type="EMBL" id="LSZW01000047">
    <property type="protein sequence ID" value="KXK66275.1"/>
    <property type="molecule type" value="Genomic_DNA"/>
</dbReference>
<name>A0A136Q6G3_9FIRM</name>
<comment type="caution">
    <text evidence="2">The sequence shown here is derived from an EMBL/GenBank/DDBJ whole genome shotgun (WGS) entry which is preliminary data.</text>
</comment>
<dbReference type="Proteomes" id="UP000070366">
    <property type="component" value="Unassembled WGS sequence"/>
</dbReference>
<organism evidence="2 3">
    <name type="scientific">Christensenella minuta</name>
    <dbReference type="NCBI Taxonomy" id="626937"/>
    <lineage>
        <taxon>Bacteria</taxon>
        <taxon>Bacillati</taxon>
        <taxon>Bacillota</taxon>
        <taxon>Clostridia</taxon>
        <taxon>Christensenellales</taxon>
        <taxon>Christensenellaceae</taxon>
        <taxon>Christensenella</taxon>
    </lineage>
</organism>
<sequence length="72" mass="7977">MSFSSFGRRIPVVSSAPGKRSRGIPAQAGCEYFSDPRRQDGIREIFRPEAAVKRKSCRKGRALTQARRAPGI</sequence>
<evidence type="ECO:0000313" key="3">
    <source>
        <dbReference type="Proteomes" id="UP000070366"/>
    </source>
</evidence>
<protein>
    <submittedName>
        <fullName evidence="2">Uncharacterized protein</fullName>
    </submittedName>
</protein>
<evidence type="ECO:0000313" key="2">
    <source>
        <dbReference type="EMBL" id="KXK66275.1"/>
    </source>
</evidence>
<gene>
    <name evidence="2" type="ORF">HMPREF3293_01012</name>
</gene>
<evidence type="ECO:0000256" key="1">
    <source>
        <dbReference type="SAM" id="MobiDB-lite"/>
    </source>
</evidence>
<reference evidence="3" key="1">
    <citation type="submission" date="2016-02" db="EMBL/GenBank/DDBJ databases">
        <authorList>
            <person name="Mitreva M."/>
            <person name="Pepin K.H."/>
            <person name="Mihindukulasuriya K.A."/>
            <person name="Fulton R."/>
            <person name="Fronick C."/>
            <person name="O'Laughlin M."/>
            <person name="Miner T."/>
            <person name="Herter B."/>
            <person name="Rosa B.A."/>
            <person name="Cordes M."/>
            <person name="Tomlinson C."/>
            <person name="Wollam A."/>
            <person name="Palsikar V.B."/>
            <person name="Mardis E.R."/>
            <person name="Wilson R.K."/>
        </authorList>
    </citation>
    <scope>NUCLEOTIDE SEQUENCE [LARGE SCALE GENOMIC DNA]</scope>
    <source>
        <strain evidence="3">DSM 22607</strain>
    </source>
</reference>
<dbReference type="STRING" id="626937.HMPREF3293_01012"/>
<keyword evidence="3" id="KW-1185">Reference proteome</keyword>
<proteinExistence type="predicted"/>
<accession>A0A136Q6G3</accession>
<dbReference type="KEGG" id="cmiu:B1H56_01985"/>
<dbReference type="AlphaFoldDB" id="A0A136Q6G3"/>